<organism evidence="1 2">
    <name type="scientific">Lolium multiflorum</name>
    <name type="common">Italian ryegrass</name>
    <name type="synonym">Lolium perenne subsp. multiflorum</name>
    <dbReference type="NCBI Taxonomy" id="4521"/>
    <lineage>
        <taxon>Eukaryota</taxon>
        <taxon>Viridiplantae</taxon>
        <taxon>Streptophyta</taxon>
        <taxon>Embryophyta</taxon>
        <taxon>Tracheophyta</taxon>
        <taxon>Spermatophyta</taxon>
        <taxon>Magnoliopsida</taxon>
        <taxon>Liliopsida</taxon>
        <taxon>Poales</taxon>
        <taxon>Poaceae</taxon>
        <taxon>BOP clade</taxon>
        <taxon>Pooideae</taxon>
        <taxon>Poodae</taxon>
        <taxon>Poeae</taxon>
        <taxon>Poeae Chloroplast Group 2 (Poeae type)</taxon>
        <taxon>Loliodinae</taxon>
        <taxon>Loliinae</taxon>
        <taxon>Lolium</taxon>
    </lineage>
</organism>
<evidence type="ECO:0000313" key="2">
    <source>
        <dbReference type="Proteomes" id="UP001231189"/>
    </source>
</evidence>
<gene>
    <name evidence="1" type="ORF">QYE76_070826</name>
</gene>
<evidence type="ECO:0000313" key="1">
    <source>
        <dbReference type="EMBL" id="KAK1653021.1"/>
    </source>
</evidence>
<comment type="caution">
    <text evidence="1">The sequence shown here is derived from an EMBL/GenBank/DDBJ whole genome shotgun (WGS) entry which is preliminary data.</text>
</comment>
<keyword evidence="2" id="KW-1185">Reference proteome</keyword>
<dbReference type="Pfam" id="PF14223">
    <property type="entry name" value="Retrotran_gag_2"/>
    <property type="match status" value="1"/>
</dbReference>
<reference evidence="1" key="1">
    <citation type="submission" date="2023-07" db="EMBL/GenBank/DDBJ databases">
        <title>A chromosome-level genome assembly of Lolium multiflorum.</title>
        <authorList>
            <person name="Chen Y."/>
            <person name="Copetti D."/>
            <person name="Kolliker R."/>
            <person name="Studer B."/>
        </authorList>
    </citation>
    <scope>NUCLEOTIDE SEQUENCE</scope>
    <source>
        <strain evidence="1">02402/16</strain>
        <tissue evidence="1">Leaf</tissue>
    </source>
</reference>
<dbReference type="PANTHER" id="PTHR47481">
    <property type="match status" value="1"/>
</dbReference>
<protein>
    <submittedName>
        <fullName evidence="1">Uncharacterized protein</fullName>
    </submittedName>
</protein>
<dbReference type="Proteomes" id="UP001231189">
    <property type="component" value="Unassembled WGS sequence"/>
</dbReference>
<dbReference type="PANTHER" id="PTHR47481:SF31">
    <property type="entry name" value="OS01G0873500 PROTEIN"/>
    <property type="match status" value="1"/>
</dbReference>
<proteinExistence type="predicted"/>
<sequence length="551" mass="57043">MVVVKCNPKLLAATVNLSGPGAAAAVRVACCGIGHFTGTNHGIPAVVANAIEAGPGTIAFFALPKDLTPCTLLETVPSEEDRAGAASLLFFIISFERFLKGAGPGPEHREMRFGCFAKLSGGGFPLEHWTDVGIRTTFGSAVKVCCINMACLSGFDYFTVGVMVKLQNAFDVPWALLLRLFSGDVAMPIGVIPTYTVEEDGLSVPSELFADSVSPGVRADVLVGIDRPPPTQSDVDCERMLARMEWPIGISGRRLSFTPQPQTRSRNKTLDAAAPLGCRAAAKIFATMSSSGASSASSAALPASAASPAAPPFIPPQLAAILAASSNMSQMAASSSSCPLPRLAAVRLGFFPTPLLYAPVPIVPLSAVPPLAPLPSAPPASLDTYSAAPDVAVSPVVTTTADVVVPVGPFAIDGPSNGPYITHLITASLMGATRAPPTRVVSAVTATGARVSAENPAYRAWAAQNQAILSALQSSLTEGVAGLVVFAATSFDVWGTMADNFSAHSSARASALRQQLLECKKLDSSAHAYFHTIKTLADTLSAIGQPLRDME</sequence>
<dbReference type="EMBL" id="JAUUTY010000004">
    <property type="protein sequence ID" value="KAK1653021.1"/>
    <property type="molecule type" value="Genomic_DNA"/>
</dbReference>
<accession>A0AAD8SKE2</accession>
<dbReference type="AlphaFoldDB" id="A0AAD8SKE2"/>
<name>A0AAD8SKE2_LOLMU</name>